<feature type="region of interest" description="Disordered" evidence="1">
    <location>
        <begin position="57"/>
        <end position="81"/>
    </location>
</feature>
<protein>
    <submittedName>
        <fullName evidence="2">Uncharacterized protein</fullName>
    </submittedName>
</protein>
<dbReference type="EMBL" id="JBBPBN010000026">
    <property type="protein sequence ID" value="KAK9008181.1"/>
    <property type="molecule type" value="Genomic_DNA"/>
</dbReference>
<proteinExistence type="predicted"/>
<gene>
    <name evidence="2" type="ORF">V6N11_075083</name>
</gene>
<sequence>MPEEDQWATKKVKNKRELGVEESQISQAVVGNERVVVVSQTNDTHDSKLDGPYDVLMPGGEGGANQSMQVDESDAPKGSSD</sequence>
<reference evidence="2 3" key="1">
    <citation type="journal article" date="2024" name="G3 (Bethesda)">
        <title>Genome assembly of Hibiscus sabdariffa L. provides insights into metabolisms of medicinal natural products.</title>
        <authorList>
            <person name="Kim T."/>
        </authorList>
    </citation>
    <scope>NUCLEOTIDE SEQUENCE [LARGE SCALE GENOMIC DNA]</scope>
    <source>
        <strain evidence="2">TK-2024</strain>
        <tissue evidence="2">Old leaves</tissue>
    </source>
</reference>
<keyword evidence="3" id="KW-1185">Reference proteome</keyword>
<dbReference type="Proteomes" id="UP001396334">
    <property type="component" value="Unassembled WGS sequence"/>
</dbReference>
<evidence type="ECO:0000256" key="1">
    <source>
        <dbReference type="SAM" id="MobiDB-lite"/>
    </source>
</evidence>
<accession>A0ABR2R5W6</accession>
<name>A0ABR2R5W6_9ROSI</name>
<evidence type="ECO:0000313" key="3">
    <source>
        <dbReference type="Proteomes" id="UP001396334"/>
    </source>
</evidence>
<evidence type="ECO:0000313" key="2">
    <source>
        <dbReference type="EMBL" id="KAK9008181.1"/>
    </source>
</evidence>
<comment type="caution">
    <text evidence="2">The sequence shown here is derived from an EMBL/GenBank/DDBJ whole genome shotgun (WGS) entry which is preliminary data.</text>
</comment>
<feature type="region of interest" description="Disordered" evidence="1">
    <location>
        <begin position="1"/>
        <end position="21"/>
    </location>
</feature>
<organism evidence="2 3">
    <name type="scientific">Hibiscus sabdariffa</name>
    <name type="common">roselle</name>
    <dbReference type="NCBI Taxonomy" id="183260"/>
    <lineage>
        <taxon>Eukaryota</taxon>
        <taxon>Viridiplantae</taxon>
        <taxon>Streptophyta</taxon>
        <taxon>Embryophyta</taxon>
        <taxon>Tracheophyta</taxon>
        <taxon>Spermatophyta</taxon>
        <taxon>Magnoliopsida</taxon>
        <taxon>eudicotyledons</taxon>
        <taxon>Gunneridae</taxon>
        <taxon>Pentapetalae</taxon>
        <taxon>rosids</taxon>
        <taxon>malvids</taxon>
        <taxon>Malvales</taxon>
        <taxon>Malvaceae</taxon>
        <taxon>Malvoideae</taxon>
        <taxon>Hibiscus</taxon>
    </lineage>
</organism>